<dbReference type="GeneID" id="42858696"/>
<reference evidence="2 4" key="2">
    <citation type="submission" date="2019-08" db="EMBL/GenBank/DDBJ databases">
        <title>In-depth cultivation of the pig gut microbiome towards novel bacterial diversity and tailored functional studies.</title>
        <authorList>
            <person name="Wylensek D."/>
            <person name="Hitch T.C.A."/>
            <person name="Clavel T."/>
        </authorList>
    </citation>
    <scope>NUCLEOTIDE SEQUENCE [LARGE SCALE GENOMIC DNA]</scope>
    <source>
        <strain evidence="2 4">WCA3-601-WT-6J</strain>
    </source>
</reference>
<accession>A0A0D8IU58</accession>
<dbReference type="AlphaFoldDB" id="A0A0D8IU58"/>
<evidence type="ECO:0000313" key="3">
    <source>
        <dbReference type="Proteomes" id="UP000032483"/>
    </source>
</evidence>
<protein>
    <submittedName>
        <fullName evidence="1">Uncharacterized protein</fullName>
    </submittedName>
</protein>
<dbReference type="RefSeq" id="WP_050006746.1">
    <property type="nucleotide sequence ID" value="NZ_CBCSVS010000097.1"/>
</dbReference>
<dbReference type="Proteomes" id="UP000431913">
    <property type="component" value="Unassembled WGS sequence"/>
</dbReference>
<evidence type="ECO:0000313" key="1">
    <source>
        <dbReference type="EMBL" id="KJF38200.1"/>
    </source>
</evidence>
<evidence type="ECO:0000313" key="2">
    <source>
        <dbReference type="EMBL" id="MST92616.1"/>
    </source>
</evidence>
<evidence type="ECO:0000313" key="4">
    <source>
        <dbReference type="Proteomes" id="UP000431913"/>
    </source>
</evidence>
<proteinExistence type="predicted"/>
<dbReference type="EMBL" id="VUNJ01000013">
    <property type="protein sequence ID" value="MST92616.1"/>
    <property type="molecule type" value="Genomic_DNA"/>
</dbReference>
<sequence length="111" mass="10911">MAATAIALTKIPLNGGVELPATAALDGTAGAEIQFDGQDTKIVILIENGGSSAGDVTFKAGNGIQGVADLVVNVANGKTKAVVLESGAFKKAGKVYVTGAATMKAAALLLP</sequence>
<gene>
    <name evidence="2" type="ORF">FYJ76_11855</name>
    <name evidence="1" type="ORF">TQ39_19420</name>
</gene>
<dbReference type="Proteomes" id="UP000032483">
    <property type="component" value="Unassembled WGS sequence"/>
</dbReference>
<reference evidence="1" key="1">
    <citation type="submission" date="2015-02" db="EMBL/GenBank/DDBJ databases">
        <title>A novel member of the family Ruminococcaceae isolated from human feces.</title>
        <authorList>
            <person name="Shkoporov A.N."/>
            <person name="Chaplin A.V."/>
            <person name="Motuzova O.V."/>
            <person name="Kafarskaia L.I."/>
            <person name="Khokhlova E.V."/>
            <person name="Efimov B.A."/>
        </authorList>
    </citation>
    <scope>NUCLEOTIDE SEQUENCE [LARGE SCALE GENOMIC DNA]</scope>
    <source>
        <strain evidence="1">585-1</strain>
    </source>
</reference>
<comment type="caution">
    <text evidence="1">The sequence shown here is derived from an EMBL/GenBank/DDBJ whole genome shotgun (WGS) entry which is preliminary data.</text>
</comment>
<organism evidence="1 3">
    <name type="scientific">Ruthenibacterium lactatiformans</name>
    <dbReference type="NCBI Taxonomy" id="1550024"/>
    <lineage>
        <taxon>Bacteria</taxon>
        <taxon>Bacillati</taxon>
        <taxon>Bacillota</taxon>
        <taxon>Clostridia</taxon>
        <taxon>Eubacteriales</taxon>
        <taxon>Oscillospiraceae</taxon>
        <taxon>Ruthenibacterium</taxon>
    </lineage>
</organism>
<keyword evidence="3" id="KW-1185">Reference proteome</keyword>
<dbReference type="EMBL" id="JXXK01000066">
    <property type="protein sequence ID" value="KJF38200.1"/>
    <property type="molecule type" value="Genomic_DNA"/>
</dbReference>
<name>A0A0D8IU58_9FIRM</name>